<comment type="caution">
    <text evidence="1">The sequence shown here is derived from an EMBL/GenBank/DDBJ whole genome shotgun (WGS) entry which is preliminary data.</text>
</comment>
<evidence type="ECO:0000313" key="2">
    <source>
        <dbReference type="Proteomes" id="UP001165960"/>
    </source>
</evidence>
<reference evidence="1" key="1">
    <citation type="submission" date="2022-04" db="EMBL/GenBank/DDBJ databases">
        <title>Genome of the entomopathogenic fungus Entomophthora muscae.</title>
        <authorList>
            <person name="Elya C."/>
            <person name="Lovett B.R."/>
            <person name="Lee E."/>
            <person name="Macias A.M."/>
            <person name="Hajek A.E."/>
            <person name="De Bivort B.L."/>
            <person name="Kasson M.T."/>
            <person name="De Fine Licht H.H."/>
            <person name="Stajich J.E."/>
        </authorList>
    </citation>
    <scope>NUCLEOTIDE SEQUENCE</scope>
    <source>
        <strain evidence="1">Berkeley</strain>
    </source>
</reference>
<keyword evidence="2" id="KW-1185">Reference proteome</keyword>
<organism evidence="1 2">
    <name type="scientific">Entomophthora muscae</name>
    <dbReference type="NCBI Taxonomy" id="34485"/>
    <lineage>
        <taxon>Eukaryota</taxon>
        <taxon>Fungi</taxon>
        <taxon>Fungi incertae sedis</taxon>
        <taxon>Zoopagomycota</taxon>
        <taxon>Entomophthoromycotina</taxon>
        <taxon>Entomophthoromycetes</taxon>
        <taxon>Entomophthorales</taxon>
        <taxon>Entomophthoraceae</taxon>
        <taxon>Entomophthora</taxon>
    </lineage>
</organism>
<proteinExistence type="predicted"/>
<evidence type="ECO:0000313" key="1">
    <source>
        <dbReference type="EMBL" id="KAJ9069836.1"/>
    </source>
</evidence>
<gene>
    <name evidence="1" type="ORF">DSO57_1014512</name>
</gene>
<protein>
    <submittedName>
        <fullName evidence="1">Uncharacterized protein</fullName>
    </submittedName>
</protein>
<dbReference type="EMBL" id="QTSX02003606">
    <property type="protein sequence ID" value="KAJ9069836.1"/>
    <property type="molecule type" value="Genomic_DNA"/>
</dbReference>
<accession>A0ACC2T5S3</accession>
<sequence>MDPSVEDERDLGNFKVDGFRCKRFAVQNLLHMFSPRVDQNYNHGCNFSCQPSSTIRYPDTIQTHPLSEPRWLP</sequence>
<name>A0ACC2T5S3_9FUNG</name>
<dbReference type="Proteomes" id="UP001165960">
    <property type="component" value="Unassembled WGS sequence"/>
</dbReference>